<reference evidence="2 3" key="1">
    <citation type="journal article" date="2024" name="Plant J.">
        <title>Genome sequences and population genomics reveal climatic adaptation and genomic divergence between two closely related sweetgum species.</title>
        <authorList>
            <person name="Xu W.Q."/>
            <person name="Ren C.Q."/>
            <person name="Zhang X.Y."/>
            <person name="Comes H.P."/>
            <person name="Liu X.H."/>
            <person name="Li Y.G."/>
            <person name="Kettle C.J."/>
            <person name="Jalonen R."/>
            <person name="Gaisberger H."/>
            <person name="Ma Y.Z."/>
            <person name="Qiu Y.X."/>
        </authorList>
    </citation>
    <scope>NUCLEOTIDE SEQUENCE [LARGE SCALE GENOMIC DNA]</scope>
    <source>
        <strain evidence="2">Hangzhou</strain>
    </source>
</reference>
<evidence type="ECO:0000256" key="1">
    <source>
        <dbReference type="SAM" id="MobiDB-lite"/>
    </source>
</evidence>
<keyword evidence="3" id="KW-1185">Reference proteome</keyword>
<proteinExistence type="predicted"/>
<evidence type="ECO:0000313" key="3">
    <source>
        <dbReference type="Proteomes" id="UP001415857"/>
    </source>
</evidence>
<protein>
    <submittedName>
        <fullName evidence="2">Uncharacterized protein</fullName>
    </submittedName>
</protein>
<name>A0AAP0RL96_LIQFO</name>
<dbReference type="AlphaFoldDB" id="A0AAP0RL96"/>
<accession>A0AAP0RL96</accession>
<evidence type="ECO:0000313" key="2">
    <source>
        <dbReference type="EMBL" id="KAK9279588.1"/>
    </source>
</evidence>
<dbReference type="Proteomes" id="UP001415857">
    <property type="component" value="Unassembled WGS sequence"/>
</dbReference>
<organism evidence="2 3">
    <name type="scientific">Liquidambar formosana</name>
    <name type="common">Formosan gum</name>
    <dbReference type="NCBI Taxonomy" id="63359"/>
    <lineage>
        <taxon>Eukaryota</taxon>
        <taxon>Viridiplantae</taxon>
        <taxon>Streptophyta</taxon>
        <taxon>Embryophyta</taxon>
        <taxon>Tracheophyta</taxon>
        <taxon>Spermatophyta</taxon>
        <taxon>Magnoliopsida</taxon>
        <taxon>eudicotyledons</taxon>
        <taxon>Gunneridae</taxon>
        <taxon>Pentapetalae</taxon>
        <taxon>Saxifragales</taxon>
        <taxon>Altingiaceae</taxon>
        <taxon>Liquidambar</taxon>
    </lineage>
</organism>
<dbReference type="EMBL" id="JBBPBK010000008">
    <property type="protein sequence ID" value="KAK9279588.1"/>
    <property type="molecule type" value="Genomic_DNA"/>
</dbReference>
<feature type="region of interest" description="Disordered" evidence="1">
    <location>
        <begin position="24"/>
        <end position="48"/>
    </location>
</feature>
<sequence>MATAYVAGATSMAAAVLRPRLSTTSFSPRSATPCLPPRPAASSSVKLSSGAKCKTMVVLVMAAPSNLKCEAEG</sequence>
<comment type="caution">
    <text evidence="2">The sequence shown here is derived from an EMBL/GenBank/DDBJ whole genome shotgun (WGS) entry which is preliminary data.</text>
</comment>
<gene>
    <name evidence="2" type="ORF">L1049_013267</name>
</gene>